<dbReference type="Proteomes" id="UP001211065">
    <property type="component" value="Unassembled WGS sequence"/>
</dbReference>
<reference evidence="1" key="1">
    <citation type="submission" date="2020-05" db="EMBL/GenBank/DDBJ databases">
        <title>Phylogenomic resolution of chytrid fungi.</title>
        <authorList>
            <person name="Stajich J.E."/>
            <person name="Amses K."/>
            <person name="Simmons R."/>
            <person name="Seto K."/>
            <person name="Myers J."/>
            <person name="Bonds A."/>
            <person name="Quandt C.A."/>
            <person name="Barry K."/>
            <person name="Liu P."/>
            <person name="Grigoriev I."/>
            <person name="Longcore J.E."/>
            <person name="James T.Y."/>
        </authorList>
    </citation>
    <scope>NUCLEOTIDE SEQUENCE</scope>
    <source>
        <strain evidence="1">JEL0476</strain>
    </source>
</reference>
<sequence>MIPDYADCYPEDVNMLANLEHDLLMSKHDRFGFQWDLQEVFQFDITEGRTWSRDLQSGKEASDFVASILEEEGRLVYTF</sequence>
<accession>A0AAD5U4C9</accession>
<evidence type="ECO:0000313" key="2">
    <source>
        <dbReference type="Proteomes" id="UP001211065"/>
    </source>
</evidence>
<gene>
    <name evidence="1" type="ORF">HK099_004997</name>
</gene>
<dbReference type="AlphaFoldDB" id="A0AAD5U4C9"/>
<dbReference type="EMBL" id="JADGJW010000372">
    <property type="protein sequence ID" value="KAJ3218615.1"/>
    <property type="molecule type" value="Genomic_DNA"/>
</dbReference>
<proteinExistence type="predicted"/>
<organism evidence="1 2">
    <name type="scientific">Clydaea vesicula</name>
    <dbReference type="NCBI Taxonomy" id="447962"/>
    <lineage>
        <taxon>Eukaryota</taxon>
        <taxon>Fungi</taxon>
        <taxon>Fungi incertae sedis</taxon>
        <taxon>Chytridiomycota</taxon>
        <taxon>Chytridiomycota incertae sedis</taxon>
        <taxon>Chytridiomycetes</taxon>
        <taxon>Lobulomycetales</taxon>
        <taxon>Lobulomycetaceae</taxon>
        <taxon>Clydaea</taxon>
    </lineage>
</organism>
<keyword evidence="2" id="KW-1185">Reference proteome</keyword>
<evidence type="ECO:0000313" key="1">
    <source>
        <dbReference type="EMBL" id="KAJ3218615.1"/>
    </source>
</evidence>
<name>A0AAD5U4C9_9FUNG</name>
<protein>
    <submittedName>
        <fullName evidence="1">Uncharacterized protein</fullName>
    </submittedName>
</protein>
<comment type="caution">
    <text evidence="1">The sequence shown here is derived from an EMBL/GenBank/DDBJ whole genome shotgun (WGS) entry which is preliminary data.</text>
</comment>